<proteinExistence type="predicted"/>
<accession>A0ABS5AHH7</accession>
<dbReference type="RefSeq" id="WP_143342585.1">
    <property type="nucleotide sequence ID" value="NZ_JAGIOO010000001.1"/>
</dbReference>
<evidence type="ECO:0000313" key="2">
    <source>
        <dbReference type="Proteomes" id="UP001519363"/>
    </source>
</evidence>
<gene>
    <name evidence="1" type="ORF">JOF53_004893</name>
</gene>
<comment type="caution">
    <text evidence="1">The sequence shown here is derived from an EMBL/GenBank/DDBJ whole genome shotgun (WGS) entry which is preliminary data.</text>
</comment>
<dbReference type="Proteomes" id="UP001519363">
    <property type="component" value="Unassembled WGS sequence"/>
</dbReference>
<sequence>MADYRVEYETLAAKTLELLSAPRRQQIMGEISAWARNSPESGNHARHRIPLTVGFAEARVEHRSASVYVLTVFAISC</sequence>
<keyword evidence="2" id="KW-1185">Reference proteome</keyword>
<name>A0ABS5AHH7_9PSEU</name>
<dbReference type="EMBL" id="JAGIOO010000001">
    <property type="protein sequence ID" value="MBP2476021.1"/>
    <property type="molecule type" value="Genomic_DNA"/>
</dbReference>
<evidence type="ECO:0000313" key="1">
    <source>
        <dbReference type="EMBL" id="MBP2476021.1"/>
    </source>
</evidence>
<protein>
    <submittedName>
        <fullName evidence="1">Uncharacterized protein</fullName>
    </submittedName>
</protein>
<organism evidence="1 2">
    <name type="scientific">Crossiella equi</name>
    <dbReference type="NCBI Taxonomy" id="130796"/>
    <lineage>
        <taxon>Bacteria</taxon>
        <taxon>Bacillati</taxon>
        <taxon>Actinomycetota</taxon>
        <taxon>Actinomycetes</taxon>
        <taxon>Pseudonocardiales</taxon>
        <taxon>Pseudonocardiaceae</taxon>
        <taxon>Crossiella</taxon>
    </lineage>
</organism>
<reference evidence="1 2" key="1">
    <citation type="submission" date="2021-03" db="EMBL/GenBank/DDBJ databases">
        <title>Sequencing the genomes of 1000 actinobacteria strains.</title>
        <authorList>
            <person name="Klenk H.-P."/>
        </authorList>
    </citation>
    <scope>NUCLEOTIDE SEQUENCE [LARGE SCALE GENOMIC DNA]</scope>
    <source>
        <strain evidence="1 2">DSM 44580</strain>
    </source>
</reference>